<accession>A0A0P7IW42</accession>
<keyword evidence="2" id="KW-1185">Reference proteome</keyword>
<organism evidence="1 2">
    <name type="scientific">Aliiroseovarius crassostreae</name>
    <dbReference type="NCBI Taxonomy" id="154981"/>
    <lineage>
        <taxon>Bacteria</taxon>
        <taxon>Pseudomonadati</taxon>
        <taxon>Pseudomonadota</taxon>
        <taxon>Alphaproteobacteria</taxon>
        <taxon>Rhodobacterales</taxon>
        <taxon>Paracoccaceae</taxon>
        <taxon>Aliiroseovarius</taxon>
    </lineage>
</organism>
<dbReference type="OrthoDB" id="9999730at2"/>
<evidence type="ECO:0000313" key="1">
    <source>
        <dbReference type="EMBL" id="KPN62878.1"/>
    </source>
</evidence>
<dbReference type="EMBL" id="LKBA01000008">
    <property type="protein sequence ID" value="KPN62878.1"/>
    <property type="molecule type" value="Genomic_DNA"/>
</dbReference>
<protein>
    <submittedName>
        <fullName evidence="1">Uncharacterized protein</fullName>
    </submittedName>
</protein>
<sequence>MTKTLSTYAYGDIVNAHLGKLIAFTPVVCEHGIALGIATANEPGYHPVSPTHYCVPDWDVASAEAERLNTLYGHTVEAAERIVASSMAASNRRKSEAAVGGKEDA</sequence>
<name>A0A0P7IW42_9RHOB</name>
<proteinExistence type="predicted"/>
<dbReference type="AlphaFoldDB" id="A0A0P7IW42"/>
<dbReference type="RefSeq" id="WP_055190765.1">
    <property type="nucleotide sequence ID" value="NZ_FPBS01000060.1"/>
</dbReference>
<dbReference type="Proteomes" id="UP000050471">
    <property type="component" value="Unassembled WGS sequence"/>
</dbReference>
<reference evidence="1 2" key="1">
    <citation type="submission" date="2015-09" db="EMBL/GenBank/DDBJ databases">
        <title>Draft genome sequence of Aliiroseovarius crassostreae CV919-312TSm, the causative agent of Roseovarius Oyster Disease (formerly Juvenile Oyster Disease).</title>
        <authorList>
            <person name="Kessner L."/>
            <person name="Spinard E."/>
            <person name="Nelson D."/>
        </authorList>
    </citation>
    <scope>NUCLEOTIDE SEQUENCE [LARGE SCALE GENOMIC DNA]</scope>
    <source>
        <strain evidence="1 2">CV919-312</strain>
    </source>
</reference>
<gene>
    <name evidence="1" type="ORF">AKJ29_01670</name>
</gene>
<dbReference type="STRING" id="154981.AKJ29_01670"/>
<evidence type="ECO:0000313" key="2">
    <source>
        <dbReference type="Proteomes" id="UP000050471"/>
    </source>
</evidence>
<comment type="caution">
    <text evidence="1">The sequence shown here is derived from an EMBL/GenBank/DDBJ whole genome shotgun (WGS) entry which is preliminary data.</text>
</comment>